<evidence type="ECO:0000313" key="2">
    <source>
        <dbReference type="Proteomes" id="UP000244754"/>
    </source>
</evidence>
<dbReference type="AlphaFoldDB" id="A0A2S0WC65"/>
<proteinExistence type="predicted"/>
<sequence>MTTFSSTQTKIATAIIALASFVAIAATSVGAMWIVGTFGVSTATASAIVKAVEVGSWGMFLAAIATTGGIIGAGLWAVIKTKLAQMGTKAVVA</sequence>
<evidence type="ECO:0000313" key="1">
    <source>
        <dbReference type="EMBL" id="AWB83353.1"/>
    </source>
</evidence>
<reference evidence="2" key="1">
    <citation type="submission" date="2018-01" db="EMBL/GenBank/DDBJ databases">
        <authorList>
            <person name="Li J."/>
        </authorList>
    </citation>
    <scope>NUCLEOTIDE SEQUENCE [LARGE SCALE GENOMIC DNA]</scope>
    <source>
        <strain evidence="2">2184</strain>
    </source>
</reference>
<protein>
    <submittedName>
        <fullName evidence="1">Uncharacterized protein</fullName>
    </submittedName>
</protein>
<gene>
    <name evidence="1" type="ORF">C3E79_01670</name>
</gene>
<dbReference type="RefSeq" id="WP_108403348.1">
    <property type="nucleotide sequence ID" value="NZ_CP026948.1"/>
</dbReference>
<keyword evidence="2" id="KW-1185">Reference proteome</keyword>
<name>A0A2S0WC65_9CORY</name>
<dbReference type="Proteomes" id="UP000244754">
    <property type="component" value="Chromosome"/>
</dbReference>
<dbReference type="EMBL" id="CP026948">
    <property type="protein sequence ID" value="AWB83353.1"/>
    <property type="molecule type" value="Genomic_DNA"/>
</dbReference>
<dbReference type="KEGG" id="clia:C3E79_01670"/>
<organism evidence="1 2">
    <name type="scientific">Corynebacterium liangguodongii</name>
    <dbReference type="NCBI Taxonomy" id="2079535"/>
    <lineage>
        <taxon>Bacteria</taxon>
        <taxon>Bacillati</taxon>
        <taxon>Actinomycetota</taxon>
        <taxon>Actinomycetes</taxon>
        <taxon>Mycobacteriales</taxon>
        <taxon>Corynebacteriaceae</taxon>
        <taxon>Corynebacterium</taxon>
    </lineage>
</organism>
<accession>A0A2S0WC65</accession>